<dbReference type="Gene3D" id="2.40.128.10">
    <property type="match status" value="1"/>
</dbReference>
<evidence type="ECO:0000259" key="8">
    <source>
        <dbReference type="Pfam" id="PF20578"/>
    </source>
</evidence>
<comment type="similarity">
    <text evidence="2">Belongs to the glycosyl hydrolase 43 family.</text>
</comment>
<sequence length="1117" mass="118641">MVFQRSLVSLGIVLALASCGGNDSEHSTDDTNTFAIPDPVTVADPTVEGEVSYSNVSVHDPSIIKDTDGTYYVFGSHLAYAKSTDLMHWEQLSGDGVASSTLFQDSYAAQVQEGLDWVGGNVGSWAPDVKILNDGKYHFFFDHCSGDGDDGTACYRRSYLGVATADSITGPYTSEGIFLKSGQVAGEEDQLPAGATAPYDGATNPNAIDPAVFNDADGGLWMTYGSYSGGIFVLQLDPDTGKPLPDQGFGTHVVGGNYEPVEGSYVIYSPETQYYYMFMSFAGFNQEGGYNIRVARSTSPNGPYLDAAGHDMVNAAVAGPDNLELLGDYGVKLMGGFLFDANTGDAGTDHGYMSPGHNSAYYDAATGKYYLVFHTRFPGRGESHEVRVHEMFMNADGWLVASPHRYAPISGDNVVDEQDVTGAYQFIDQSNDNNTTVHSSSYITLKRTWTNRGDITGAYTGRYETDDEHHITLEIDDLGTYKGVVEWQYNDNIGKLVPIFTAISDDGASVWGSKLPVSDTTEAMNNIAAAISLPSTSTTNLDLVTTGTQDATIVWSSSDPSVISANGIVARPAPGSGDATVTLTATITLNGETITQEYTVVVPARYEYNRVASYSFEGGLTDSLGHKDEGTYVAQGLAEAQGSAAYAAGQEGQALALDGTYGIKLPDGLIDSNEYTVSLWMKGNAFTTHTPVFFGAATNSSWASLVPQAWDSNIMVWSNNNGSWFDGQSGVAATAGQWTHLAYSVNHGVFHIYINGEEAGSRAGFPDLYTNVVGTFALGANMFADPLFNGDIDELKIYDAALSAEEVKALDIDHLDAAALLQSAVNQLDLGDTTAVTDNMDLGVSGPYASQVSWISSNPSIVSNDGVVTRPTEAQGDQTVTLTATITLAGASATKEFSVTVRSMAAPTPLAEYNFDNDDLSDAQGNFAAGTVTGNLIGSTGGSVTYAAGAVGDALVLNGSSGVQLPNNLLDDNTYSISLWMNPEELAMYSPALFGYASNDSWISILPNGNSAVGGNTMVWSGQAWYDAGTTGQIPVNEWSHLVMVLNGGSLKIYINGEEQFSGTGFPNIFGNAASPGFALGVNYWDAPFKGMLDEVQFFDNAISADDVQLLYREGMN</sequence>
<dbReference type="STRING" id="1515746.HR45_00920"/>
<evidence type="ECO:0000259" key="7">
    <source>
        <dbReference type="Pfam" id="PF16369"/>
    </source>
</evidence>
<feature type="site" description="Important for catalytic activity, responsible for pKa modulation of the active site Glu and correct orientation of both the proton donor and substrate" evidence="6">
    <location>
        <position position="209"/>
    </location>
</feature>
<gene>
    <name evidence="9" type="ORF">HR45_00920</name>
</gene>
<keyword evidence="10" id="KW-1185">Reference proteome</keyword>
<dbReference type="InterPro" id="IPR006710">
    <property type="entry name" value="Glyco_hydro_43"/>
</dbReference>
<dbReference type="PANTHER" id="PTHR43301">
    <property type="entry name" value="ARABINAN ENDO-1,5-ALPHA-L-ARABINOSIDASE"/>
    <property type="match status" value="1"/>
</dbReference>
<dbReference type="InterPro" id="IPR023296">
    <property type="entry name" value="Glyco_hydro_beta-prop_sf"/>
</dbReference>
<dbReference type="Pfam" id="PF04616">
    <property type="entry name" value="Glyco_hydro_43"/>
    <property type="match status" value="1"/>
</dbReference>
<feature type="domain" description="Atrophied bacterial Ig" evidence="8">
    <location>
        <begin position="824"/>
        <end position="902"/>
    </location>
</feature>
<dbReference type="Pfam" id="PF20578">
    <property type="entry name" value="aBig_2"/>
    <property type="match status" value="2"/>
</dbReference>
<dbReference type="GO" id="GO:0005975">
    <property type="term" value="P:carbohydrate metabolic process"/>
    <property type="evidence" value="ECO:0007669"/>
    <property type="project" value="InterPro"/>
</dbReference>
<dbReference type="OrthoDB" id="9801455at2"/>
<dbReference type="Gene3D" id="2.115.10.20">
    <property type="entry name" value="Glycosyl hydrolase domain, family 43"/>
    <property type="match status" value="1"/>
</dbReference>
<comment type="pathway">
    <text evidence="1">Glycan metabolism; L-arabinan degradation.</text>
</comment>
<dbReference type="PANTHER" id="PTHR43301:SF3">
    <property type="entry name" value="ARABINAN ENDO-1,5-ALPHA-L-ARABINOSIDASE A-RELATED"/>
    <property type="match status" value="1"/>
</dbReference>
<dbReference type="InterPro" id="IPR032291">
    <property type="entry name" value="Abn2_C"/>
</dbReference>
<dbReference type="EMBL" id="JPEO01000001">
    <property type="protein sequence ID" value="KFZ38994.1"/>
    <property type="molecule type" value="Genomic_DNA"/>
</dbReference>
<dbReference type="InterPro" id="IPR050727">
    <property type="entry name" value="GH43_arabinanases"/>
</dbReference>
<feature type="active site" description="Proton donor" evidence="5">
    <location>
        <position position="262"/>
    </location>
</feature>
<organism evidence="9 10">
    <name type="scientific">Shewanella mangrovi</name>
    <dbReference type="NCBI Taxonomy" id="1515746"/>
    <lineage>
        <taxon>Bacteria</taxon>
        <taxon>Pseudomonadati</taxon>
        <taxon>Pseudomonadota</taxon>
        <taxon>Gammaproteobacteria</taxon>
        <taxon>Alteromonadales</taxon>
        <taxon>Shewanellaceae</taxon>
        <taxon>Shewanella</taxon>
    </lineage>
</organism>
<dbReference type="SUPFAM" id="SSF75005">
    <property type="entry name" value="Arabinanase/levansucrase/invertase"/>
    <property type="match status" value="1"/>
</dbReference>
<protein>
    <submittedName>
        <fullName evidence="9">Glycoside hydrolase</fullName>
    </submittedName>
</protein>
<evidence type="ECO:0000256" key="5">
    <source>
        <dbReference type="PIRSR" id="PIRSR606710-1"/>
    </source>
</evidence>
<reference evidence="9 10" key="1">
    <citation type="submission" date="2014-06" db="EMBL/GenBank/DDBJ databases">
        <title>Shewanella sp. YQH10.</title>
        <authorList>
            <person name="Liu Y."/>
            <person name="Zeng R."/>
        </authorList>
    </citation>
    <scope>NUCLEOTIDE SEQUENCE [LARGE SCALE GENOMIC DNA]</scope>
    <source>
        <strain evidence="9 10">YQH10</strain>
    </source>
</reference>
<evidence type="ECO:0000313" key="10">
    <source>
        <dbReference type="Proteomes" id="UP000029264"/>
    </source>
</evidence>
<evidence type="ECO:0000256" key="1">
    <source>
        <dbReference type="ARBA" id="ARBA00004834"/>
    </source>
</evidence>
<dbReference type="Gene3D" id="2.60.120.200">
    <property type="match status" value="2"/>
</dbReference>
<dbReference type="InterPro" id="IPR046780">
    <property type="entry name" value="aBig_2"/>
</dbReference>
<comment type="caution">
    <text evidence="9">The sequence shown here is derived from an EMBL/GenBank/DDBJ whole genome shotgun (WGS) entry which is preliminary data.</text>
</comment>
<dbReference type="PROSITE" id="PS51257">
    <property type="entry name" value="PROKAR_LIPOPROTEIN"/>
    <property type="match status" value="1"/>
</dbReference>
<dbReference type="Pfam" id="PF16369">
    <property type="entry name" value="GH43_C"/>
    <property type="match status" value="1"/>
</dbReference>
<keyword evidence="4" id="KW-0326">Glycosidase</keyword>
<feature type="domain" description="Atrophied bacterial Ig" evidence="8">
    <location>
        <begin position="535"/>
        <end position="604"/>
    </location>
</feature>
<dbReference type="GO" id="GO:0004553">
    <property type="term" value="F:hydrolase activity, hydrolyzing O-glycosyl compounds"/>
    <property type="evidence" value="ECO:0007669"/>
    <property type="project" value="InterPro"/>
</dbReference>
<feature type="active site" description="Proton acceptor" evidence="5">
    <location>
        <position position="60"/>
    </location>
</feature>
<dbReference type="RefSeq" id="WP_037438775.1">
    <property type="nucleotide sequence ID" value="NZ_JPEO01000001.1"/>
</dbReference>
<name>A0A094JLR0_9GAMM</name>
<dbReference type="InterPro" id="IPR013320">
    <property type="entry name" value="ConA-like_dom_sf"/>
</dbReference>
<dbReference type="AlphaFoldDB" id="A0A094JLR0"/>
<feature type="domain" description="Extracellular endo-alpha-(1-&gt;5)-L-arabinanase C-terminal" evidence="7">
    <location>
        <begin position="403"/>
        <end position="512"/>
    </location>
</feature>
<evidence type="ECO:0000256" key="3">
    <source>
        <dbReference type="ARBA" id="ARBA00022801"/>
    </source>
</evidence>
<accession>A0A094JLR0</accession>
<proteinExistence type="inferred from homology"/>
<dbReference type="Proteomes" id="UP000029264">
    <property type="component" value="Unassembled WGS sequence"/>
</dbReference>
<evidence type="ECO:0000256" key="2">
    <source>
        <dbReference type="ARBA" id="ARBA00009865"/>
    </source>
</evidence>
<keyword evidence="3 9" id="KW-0378">Hydrolase</keyword>
<evidence type="ECO:0000256" key="4">
    <source>
        <dbReference type="ARBA" id="ARBA00023295"/>
    </source>
</evidence>
<dbReference type="Pfam" id="PF13385">
    <property type="entry name" value="Laminin_G_3"/>
    <property type="match status" value="2"/>
</dbReference>
<dbReference type="eggNOG" id="COG3507">
    <property type="taxonomic scope" value="Bacteria"/>
</dbReference>
<evidence type="ECO:0000256" key="6">
    <source>
        <dbReference type="PIRSR" id="PIRSR606710-2"/>
    </source>
</evidence>
<evidence type="ECO:0000313" key="9">
    <source>
        <dbReference type="EMBL" id="KFZ38994.1"/>
    </source>
</evidence>
<dbReference type="SUPFAM" id="SSF49899">
    <property type="entry name" value="Concanavalin A-like lectins/glucanases"/>
    <property type="match status" value="2"/>
</dbReference>